<comment type="subcellular location">
    <subcellularLocation>
        <location evidence="2 12">Cytoplasm</location>
    </subcellularLocation>
</comment>
<keyword evidence="6 12" id="KW-0963">Cytoplasm</keyword>
<evidence type="ECO:0000256" key="8">
    <source>
        <dbReference type="ARBA" id="ARBA00022679"/>
    </source>
</evidence>
<evidence type="ECO:0000256" key="11">
    <source>
        <dbReference type="ARBA" id="ARBA00047957"/>
    </source>
</evidence>
<comment type="function">
    <text evidence="1">Probable adenosyl-L-methionine (AdoMet)-dependent tRNA (uracil-O(2)-)-methyltransferase.</text>
</comment>
<comment type="function">
    <text evidence="12">Adenosyl-L-methionine (AdoMet)-dependent tRNA (uracil-O(2)-)-methyltransferase.</text>
</comment>
<dbReference type="PANTHER" id="PTHR21210:SF0">
    <property type="entry name" value="TRNA (URACIL-O(2)-)-METHYLTRANSFERASE-RELATED"/>
    <property type="match status" value="1"/>
</dbReference>
<evidence type="ECO:0000256" key="5">
    <source>
        <dbReference type="ARBA" id="ARBA00017788"/>
    </source>
</evidence>
<keyword evidence="8 12" id="KW-0808">Transferase</keyword>
<evidence type="ECO:0000256" key="3">
    <source>
        <dbReference type="ARBA" id="ARBA00009056"/>
    </source>
</evidence>
<evidence type="ECO:0000256" key="4">
    <source>
        <dbReference type="ARBA" id="ARBA00012795"/>
    </source>
</evidence>
<keyword evidence="10 12" id="KW-0819">tRNA processing</keyword>
<evidence type="ECO:0000256" key="12">
    <source>
        <dbReference type="RuleBase" id="RU368004"/>
    </source>
</evidence>
<dbReference type="PANTHER" id="PTHR21210">
    <property type="entry name" value="TRNA (URACIL-O(2)-)-METHYLTRANSFERASE-RELATED"/>
    <property type="match status" value="1"/>
</dbReference>
<organism evidence="14 15">
    <name type="scientific">Rhizopus microsporus ATCC 52813</name>
    <dbReference type="NCBI Taxonomy" id="1340429"/>
    <lineage>
        <taxon>Eukaryota</taxon>
        <taxon>Fungi</taxon>
        <taxon>Fungi incertae sedis</taxon>
        <taxon>Mucoromycota</taxon>
        <taxon>Mucoromycotina</taxon>
        <taxon>Mucoromycetes</taxon>
        <taxon>Mucorales</taxon>
        <taxon>Mucorineae</taxon>
        <taxon>Rhizopodaceae</taxon>
        <taxon>Rhizopus</taxon>
    </lineage>
</organism>
<evidence type="ECO:0000256" key="2">
    <source>
        <dbReference type="ARBA" id="ARBA00004496"/>
    </source>
</evidence>
<proteinExistence type="inferred from homology"/>
<keyword evidence="9 12" id="KW-0949">S-adenosyl-L-methionine</keyword>
<evidence type="ECO:0000256" key="13">
    <source>
        <dbReference type="SAM" id="MobiDB-lite"/>
    </source>
</evidence>
<protein>
    <recommendedName>
        <fullName evidence="5 12">tRNA (uracil-O(2)-)-methyltransferase</fullName>
        <ecNumber evidence="4 12">2.1.1.211</ecNumber>
    </recommendedName>
</protein>
<dbReference type="Pfam" id="PF07757">
    <property type="entry name" value="AdoMet_MTase"/>
    <property type="match status" value="1"/>
</dbReference>
<dbReference type="GO" id="GO:0005737">
    <property type="term" value="C:cytoplasm"/>
    <property type="evidence" value="ECO:0007669"/>
    <property type="project" value="UniProtKB-SubCell"/>
</dbReference>
<evidence type="ECO:0000256" key="6">
    <source>
        <dbReference type="ARBA" id="ARBA00022490"/>
    </source>
</evidence>
<dbReference type="Gene3D" id="3.40.50.150">
    <property type="entry name" value="Vaccinia Virus protein VP39"/>
    <property type="match status" value="1"/>
</dbReference>
<keyword evidence="7 12" id="KW-0489">Methyltransferase</keyword>
<feature type="region of interest" description="Disordered" evidence="13">
    <location>
        <begin position="430"/>
        <end position="450"/>
    </location>
</feature>
<dbReference type="GO" id="GO:0141101">
    <property type="term" value="F:tRNA(Ser) (uridine(44)-2'-O-)-methyltransferase activity"/>
    <property type="evidence" value="ECO:0007669"/>
    <property type="project" value="UniProtKB-EC"/>
</dbReference>
<dbReference type="STRING" id="1340429.A0A2G4SPS5"/>
<gene>
    <name evidence="14" type="ORF">RHIMIDRAFT_259879</name>
</gene>
<dbReference type="InterPro" id="IPR029063">
    <property type="entry name" value="SAM-dependent_MTases_sf"/>
</dbReference>
<evidence type="ECO:0000256" key="1">
    <source>
        <dbReference type="ARBA" id="ARBA00002778"/>
    </source>
</evidence>
<dbReference type="AlphaFoldDB" id="A0A2G4SPS5"/>
<reference evidence="14 15" key="1">
    <citation type="journal article" date="2016" name="Proc. Natl. Acad. Sci. U.S.A.">
        <title>Lipid metabolic changes in an early divergent fungus govern the establishment of a mutualistic symbiosis with endobacteria.</title>
        <authorList>
            <person name="Lastovetsky O.A."/>
            <person name="Gaspar M.L."/>
            <person name="Mondo S.J."/>
            <person name="LaButti K.M."/>
            <person name="Sandor L."/>
            <person name="Grigoriev I.V."/>
            <person name="Henry S.A."/>
            <person name="Pawlowska T.E."/>
        </authorList>
    </citation>
    <scope>NUCLEOTIDE SEQUENCE [LARGE SCALE GENOMIC DNA]</scope>
    <source>
        <strain evidence="14 15">ATCC 52813</strain>
    </source>
</reference>
<evidence type="ECO:0000313" key="15">
    <source>
        <dbReference type="Proteomes" id="UP000242254"/>
    </source>
</evidence>
<sequence length="450" mass="52395">MSHVQETIDPQDLFSQFDPTLFFENPVPCNEWYILAEQIVPTSVASFWETIKRWTDEPELVIPPIEKAKIITISEKDGIQVIQRELVPKRKSKDTNLIEELTYYKNEREARVVYRPMVDCEKLPFYYPKVKSYSLTYQHLEEQDRGLLKLQVIPCDKTQLLMSSKQQYAMKTILHKLFKWCIQSRLGYKKRANHDALVPKEVYQSMYHHLKSKYGPYLVTNWIEKTDPKKFVYEDIAIASYLLCLWKGEEDRLKRKPNFVDLGCGNGLLTFLLNSEGYEGYGIDIAARKIWSVLGKTKKDMLRVQVLYPSQARYSEADWLIGNHADELVPWIPIIASKSGEHCNFMVIPCCFYGLDGTKALSLAVSEGEGKYRAYTNYVKDIATKSGFICEEDFLRIPSTKNIALIGRRRSNSIDVPFLTEAESKVFVPRKTDRQKDEERREAKRTKFLE</sequence>
<evidence type="ECO:0000256" key="9">
    <source>
        <dbReference type="ARBA" id="ARBA00022691"/>
    </source>
</evidence>
<keyword evidence="15" id="KW-1185">Reference proteome</keyword>
<dbReference type="EC" id="2.1.1.211" evidence="4 12"/>
<dbReference type="Proteomes" id="UP000242254">
    <property type="component" value="Unassembled WGS sequence"/>
</dbReference>
<accession>A0A2G4SPS5</accession>
<name>A0A2G4SPS5_RHIZD</name>
<evidence type="ECO:0000256" key="7">
    <source>
        <dbReference type="ARBA" id="ARBA00022603"/>
    </source>
</evidence>
<dbReference type="GeneID" id="35442420"/>
<dbReference type="InterPro" id="IPR011671">
    <property type="entry name" value="tRNA_uracil_MeTrfase"/>
</dbReference>
<dbReference type="EMBL" id="KZ303854">
    <property type="protein sequence ID" value="PHZ10777.1"/>
    <property type="molecule type" value="Genomic_DNA"/>
</dbReference>
<dbReference type="RefSeq" id="XP_023464485.1">
    <property type="nucleotide sequence ID" value="XM_023611430.1"/>
</dbReference>
<dbReference type="SUPFAM" id="SSF53335">
    <property type="entry name" value="S-adenosyl-L-methionine-dependent methyltransferases"/>
    <property type="match status" value="1"/>
</dbReference>
<comment type="similarity">
    <text evidence="3 12">Belongs to the TRM44 family.</text>
</comment>
<dbReference type="GO" id="GO:0030488">
    <property type="term" value="P:tRNA methylation"/>
    <property type="evidence" value="ECO:0007669"/>
    <property type="project" value="UniProtKB-UniRule"/>
</dbReference>
<evidence type="ECO:0000313" key="14">
    <source>
        <dbReference type="EMBL" id="PHZ10777.1"/>
    </source>
</evidence>
<evidence type="ECO:0000256" key="10">
    <source>
        <dbReference type="ARBA" id="ARBA00022694"/>
    </source>
</evidence>
<comment type="catalytic activity">
    <reaction evidence="11 12">
        <text>uridine(44) in tRNA(Ser) + S-adenosyl-L-methionine = 2'-O-methyluridine(44) in tRNA(Ser) + S-adenosyl-L-homocysteine + H(+)</text>
        <dbReference type="Rhea" id="RHEA:43100"/>
        <dbReference type="Rhea" id="RHEA-COMP:10339"/>
        <dbReference type="Rhea" id="RHEA-COMP:10340"/>
        <dbReference type="ChEBI" id="CHEBI:15378"/>
        <dbReference type="ChEBI" id="CHEBI:57856"/>
        <dbReference type="ChEBI" id="CHEBI:59789"/>
        <dbReference type="ChEBI" id="CHEBI:65315"/>
        <dbReference type="ChEBI" id="CHEBI:74478"/>
        <dbReference type="EC" id="2.1.1.211"/>
    </reaction>
</comment>